<dbReference type="PANTHER" id="PTHR46796:SF6">
    <property type="entry name" value="ARAC SUBFAMILY"/>
    <property type="match status" value="1"/>
</dbReference>
<dbReference type="AlphaFoldDB" id="A0A1M5Z3U3"/>
<organism evidence="5 6">
    <name type="scientific">Pollutimonas bauzanensis</name>
    <dbReference type="NCBI Taxonomy" id="658167"/>
    <lineage>
        <taxon>Bacteria</taxon>
        <taxon>Pseudomonadati</taxon>
        <taxon>Pseudomonadota</taxon>
        <taxon>Betaproteobacteria</taxon>
        <taxon>Burkholderiales</taxon>
        <taxon>Alcaligenaceae</taxon>
        <taxon>Pollutimonas</taxon>
    </lineage>
</organism>
<gene>
    <name evidence="5" type="ORF">SAMN04488135_1125</name>
</gene>
<dbReference type="InterPro" id="IPR018060">
    <property type="entry name" value="HTH_AraC"/>
</dbReference>
<dbReference type="OrthoDB" id="9178898at2"/>
<dbReference type="SUPFAM" id="SSF46689">
    <property type="entry name" value="Homeodomain-like"/>
    <property type="match status" value="1"/>
</dbReference>
<dbReference type="Gene3D" id="1.10.10.60">
    <property type="entry name" value="Homeodomain-like"/>
    <property type="match status" value="1"/>
</dbReference>
<dbReference type="PANTHER" id="PTHR46796">
    <property type="entry name" value="HTH-TYPE TRANSCRIPTIONAL ACTIVATOR RHAS-RELATED"/>
    <property type="match status" value="1"/>
</dbReference>
<dbReference type="RefSeq" id="WP_073106129.1">
    <property type="nucleotide sequence ID" value="NZ_FQXE01000012.1"/>
</dbReference>
<name>A0A1M5Z3U3_9BURK</name>
<keyword evidence="1" id="KW-0805">Transcription regulation</keyword>
<evidence type="ECO:0000256" key="2">
    <source>
        <dbReference type="ARBA" id="ARBA00023125"/>
    </source>
</evidence>
<dbReference type="PROSITE" id="PS01124">
    <property type="entry name" value="HTH_ARAC_FAMILY_2"/>
    <property type="match status" value="1"/>
</dbReference>
<keyword evidence="3" id="KW-0804">Transcription</keyword>
<protein>
    <submittedName>
        <fullName evidence="5">AraC-type DNA-binding protein</fullName>
    </submittedName>
</protein>
<keyword evidence="6" id="KW-1185">Reference proteome</keyword>
<dbReference type="SMART" id="SM00342">
    <property type="entry name" value="HTH_ARAC"/>
    <property type="match status" value="1"/>
</dbReference>
<dbReference type="InterPro" id="IPR050204">
    <property type="entry name" value="AraC_XylS_family_regulators"/>
</dbReference>
<dbReference type="EMBL" id="FQXE01000012">
    <property type="protein sequence ID" value="SHI18553.1"/>
    <property type="molecule type" value="Genomic_DNA"/>
</dbReference>
<dbReference type="InterPro" id="IPR009057">
    <property type="entry name" value="Homeodomain-like_sf"/>
</dbReference>
<accession>A0A1M5Z3U3</accession>
<evidence type="ECO:0000256" key="3">
    <source>
        <dbReference type="ARBA" id="ARBA00023163"/>
    </source>
</evidence>
<dbReference type="Pfam" id="PF12833">
    <property type="entry name" value="HTH_18"/>
    <property type="match status" value="1"/>
</dbReference>
<evidence type="ECO:0000313" key="6">
    <source>
        <dbReference type="Proteomes" id="UP000184226"/>
    </source>
</evidence>
<dbReference type="GO" id="GO:0043565">
    <property type="term" value="F:sequence-specific DNA binding"/>
    <property type="evidence" value="ECO:0007669"/>
    <property type="project" value="InterPro"/>
</dbReference>
<dbReference type="Pfam" id="PF14525">
    <property type="entry name" value="AraC_binding_2"/>
    <property type="match status" value="1"/>
</dbReference>
<keyword evidence="2 5" id="KW-0238">DNA-binding</keyword>
<reference evidence="5 6" key="1">
    <citation type="submission" date="2016-11" db="EMBL/GenBank/DDBJ databases">
        <authorList>
            <person name="Jaros S."/>
            <person name="Januszkiewicz K."/>
            <person name="Wedrychowicz H."/>
        </authorList>
    </citation>
    <scope>NUCLEOTIDE SEQUENCE [LARGE SCALE GENOMIC DNA]</scope>
    <source>
        <strain evidence="5 6">CGMCC 1.10190</strain>
    </source>
</reference>
<evidence type="ECO:0000259" key="4">
    <source>
        <dbReference type="PROSITE" id="PS01124"/>
    </source>
</evidence>
<dbReference type="STRING" id="658167.SAMN04488135_1125"/>
<evidence type="ECO:0000256" key="1">
    <source>
        <dbReference type="ARBA" id="ARBA00023015"/>
    </source>
</evidence>
<evidence type="ECO:0000313" key="5">
    <source>
        <dbReference type="EMBL" id="SHI18553.1"/>
    </source>
</evidence>
<sequence>MGHHSFSQGRPERRLFQDISTEDVEPAARFDFWVSDVIRSFSVDSPGEQQRKDFRAKVTSLATATGEMHYTEADGLSAHLTARSIRNASFDELTLILMLDGQAQCAYDGGEAATITKGGFFLLDGSHPTSLRLSRHAFVQLDLSRPLLESMFPGTPPAPAQINSALANSRLAGLLRDHLQQFPRMAAGLDPIEQLALLDASESFALTTIEAAFLMTRRGTQRFSAGLFAAAQRYIRRHLTDPDLDPDAVAAAIACSRSTLYRLFDGNELSVQGYVRELRLQQFLRLLQKDARNVPIYALAQRCGLYDWPNVSRMFRKRFGMSPSDARAASNR</sequence>
<feature type="domain" description="HTH araC/xylS-type" evidence="4">
    <location>
        <begin position="229"/>
        <end position="329"/>
    </location>
</feature>
<dbReference type="GO" id="GO:0003700">
    <property type="term" value="F:DNA-binding transcription factor activity"/>
    <property type="evidence" value="ECO:0007669"/>
    <property type="project" value="InterPro"/>
</dbReference>
<proteinExistence type="predicted"/>
<dbReference type="InterPro" id="IPR035418">
    <property type="entry name" value="AraC-bd_2"/>
</dbReference>
<dbReference type="Proteomes" id="UP000184226">
    <property type="component" value="Unassembled WGS sequence"/>
</dbReference>